<dbReference type="Pfam" id="PF02786">
    <property type="entry name" value="CPSase_L_D2"/>
    <property type="match status" value="1"/>
</dbReference>
<keyword evidence="5 8" id="KW-0547">Nucleotide-binding</keyword>
<dbReference type="NCBIfam" id="NF009554">
    <property type="entry name" value="PRK12999.1"/>
    <property type="match status" value="1"/>
</dbReference>
<dbReference type="PROSITE" id="PS00867">
    <property type="entry name" value="CPSASE_2"/>
    <property type="match status" value="1"/>
</dbReference>
<dbReference type="Gene3D" id="2.40.50.100">
    <property type="match status" value="1"/>
</dbReference>
<evidence type="ECO:0000256" key="3">
    <source>
        <dbReference type="ARBA" id="ARBA00022598"/>
    </source>
</evidence>
<organism evidence="13 14">
    <name type="scientific">Arthrobacter stackebrandtii</name>
    <dbReference type="NCBI Taxonomy" id="272161"/>
    <lineage>
        <taxon>Bacteria</taxon>
        <taxon>Bacillati</taxon>
        <taxon>Actinomycetota</taxon>
        <taxon>Actinomycetes</taxon>
        <taxon>Micrococcales</taxon>
        <taxon>Micrococcaceae</taxon>
        <taxon>Arthrobacter</taxon>
    </lineage>
</organism>
<feature type="domain" description="Pyruvate carboxyltransferase" evidence="12">
    <location>
        <begin position="528"/>
        <end position="797"/>
    </location>
</feature>
<dbReference type="InterPro" id="IPR005481">
    <property type="entry name" value="BC-like_N"/>
</dbReference>
<comment type="cofactor">
    <cofactor evidence="1 8">
        <name>biotin</name>
        <dbReference type="ChEBI" id="CHEBI:57586"/>
    </cofactor>
</comment>
<keyword evidence="6 8" id="KW-0067">ATP-binding</keyword>
<comment type="caution">
    <text evidence="13">The sequence shown here is derived from an EMBL/GenBank/DDBJ whole genome shotgun (WGS) entry which is preliminary data.</text>
</comment>
<dbReference type="InterPro" id="IPR013785">
    <property type="entry name" value="Aldolase_TIM"/>
</dbReference>
<dbReference type="Pfam" id="PF00364">
    <property type="entry name" value="Biotin_lipoyl"/>
    <property type="match status" value="1"/>
</dbReference>
<dbReference type="EC" id="6.4.1.1" evidence="2 8"/>
<dbReference type="InterPro" id="IPR055268">
    <property type="entry name" value="PCB-like"/>
</dbReference>
<dbReference type="CDD" id="cd06850">
    <property type="entry name" value="biotinyl_domain"/>
    <property type="match status" value="1"/>
</dbReference>
<dbReference type="InterPro" id="IPR005479">
    <property type="entry name" value="CPAse_ATP-bd"/>
</dbReference>
<evidence type="ECO:0000256" key="4">
    <source>
        <dbReference type="ARBA" id="ARBA00022723"/>
    </source>
</evidence>
<name>A0ABS4Z1R4_9MICC</name>
<proteinExistence type="predicted"/>
<dbReference type="InterPro" id="IPR005930">
    <property type="entry name" value="Pyruv_COase"/>
</dbReference>
<reference evidence="13 14" key="1">
    <citation type="submission" date="2021-03" db="EMBL/GenBank/DDBJ databases">
        <title>Sequencing the genomes of 1000 actinobacteria strains.</title>
        <authorList>
            <person name="Klenk H.-P."/>
        </authorList>
    </citation>
    <scope>NUCLEOTIDE SEQUENCE [LARGE SCALE GENOMIC DNA]</scope>
    <source>
        <strain evidence="13 14">DSM 16005</strain>
    </source>
</reference>
<dbReference type="SUPFAM" id="SSF89000">
    <property type="entry name" value="post-HMGL domain-like"/>
    <property type="match status" value="1"/>
</dbReference>
<dbReference type="PROSITE" id="PS50991">
    <property type="entry name" value="PYR_CT"/>
    <property type="match status" value="1"/>
</dbReference>
<keyword evidence="7 8" id="KW-0092">Biotin</keyword>
<dbReference type="Proteomes" id="UP000711614">
    <property type="component" value="Unassembled WGS sequence"/>
</dbReference>
<dbReference type="PANTHER" id="PTHR43778">
    <property type="entry name" value="PYRUVATE CARBOXYLASE"/>
    <property type="match status" value="1"/>
</dbReference>
<evidence type="ECO:0000259" key="9">
    <source>
        <dbReference type="PROSITE" id="PS50968"/>
    </source>
</evidence>
<dbReference type="SUPFAM" id="SSF56059">
    <property type="entry name" value="Glutathione synthetase ATP-binding domain-like"/>
    <property type="match status" value="1"/>
</dbReference>
<dbReference type="NCBIfam" id="TIGR01235">
    <property type="entry name" value="pyruv_carbox"/>
    <property type="match status" value="1"/>
</dbReference>
<dbReference type="InterPro" id="IPR011053">
    <property type="entry name" value="Single_hybrid_motif"/>
</dbReference>
<dbReference type="SMART" id="SM00878">
    <property type="entry name" value="Biotin_carb_C"/>
    <property type="match status" value="1"/>
</dbReference>
<feature type="domain" description="ATP-grasp" evidence="10">
    <location>
        <begin position="121"/>
        <end position="321"/>
    </location>
</feature>
<feature type="domain" description="Lipoyl-binding" evidence="9">
    <location>
        <begin position="1057"/>
        <end position="1131"/>
    </location>
</feature>
<dbReference type="PROSITE" id="PS50968">
    <property type="entry name" value="BIOTINYL_LIPOYL"/>
    <property type="match status" value="1"/>
</dbReference>
<dbReference type="PROSITE" id="PS50975">
    <property type="entry name" value="ATP_GRASP"/>
    <property type="match status" value="1"/>
</dbReference>
<dbReference type="InterPro" id="IPR011764">
    <property type="entry name" value="Biotin_carboxylation_dom"/>
</dbReference>
<dbReference type="Gene3D" id="3.10.600.10">
    <property type="entry name" value="pyruvate carboxylase f1077a mutant domain"/>
    <property type="match status" value="1"/>
</dbReference>
<dbReference type="InterPro" id="IPR016185">
    <property type="entry name" value="PreATP-grasp_dom_sf"/>
</dbReference>
<evidence type="ECO:0000256" key="1">
    <source>
        <dbReference type="ARBA" id="ARBA00001953"/>
    </source>
</evidence>
<dbReference type="Pfam" id="PF00289">
    <property type="entry name" value="Biotin_carb_N"/>
    <property type="match status" value="1"/>
</dbReference>
<evidence type="ECO:0000256" key="5">
    <source>
        <dbReference type="ARBA" id="ARBA00022741"/>
    </source>
</evidence>
<dbReference type="PROSITE" id="PS50979">
    <property type="entry name" value="BC"/>
    <property type="match status" value="1"/>
</dbReference>
<dbReference type="CDD" id="cd07937">
    <property type="entry name" value="DRE_TIM_PC_TC_5S"/>
    <property type="match status" value="1"/>
</dbReference>
<dbReference type="PIRSF" id="PIRSF001594">
    <property type="entry name" value="Pyruv_carbox"/>
    <property type="match status" value="1"/>
</dbReference>
<sequence length="1131" mass="120737">MFSKILVANRGEIAIRAFRASYELGAKTVAVYPYEDRTSIHRQKADEAYLIGDEGHPVRAYLDVAEVIRVAKEAGADAIYPGYGFLSENPELAGAARDAGITFVGPPAEVLELTGNKVHALEAARKAGIPVLKSSEPSDDLDYLLGAAAEIGYPIFAKAVAGGGGRGMRRVEKAEELEEALRAAMREADAAFGDATMFLEQAVLRPRHIEVQILADNEGNVIHLFERDCSLQRRHQKVVEIAPAPNLDENIRKALHADAVKFAKAMGYVNAGTVEFLVDTVGERAGQHVFIEMNPRIQVEHTVTEEITDVDLVQAQLRIAAGETLADLGLTQDSVHVKGAALQCRITTEDPANGFRPDVGKITTYRSAGGAGVRLDGGTIYAGAEISPHFDSMLVKLTCRGRDYPTAVSRARRALAEFRIRGVSTNISFLQAVLADPAFNAGDVATSFIDERPELLNSHVSSDRGTKLLTWLAEATVNKPHGEPTVLEDPARKLPEVDLAAAPAGSRQLLAELGPEGFAAALRAQTAVAVTDTTFRDAHQSLLATRVRTRDLLAAGPAVSVLTPQLLSVEAWGGATYDVALRFLGEDPWQRLAQLREALPNTCLQMLLRGRNTVGYTPYPAEVTDAFVAEAAASGIDIFRIFDALNDVDQMEPAIRAVRATGTAVAEVALCYTGDLLDPAEDIYTLDYYLALAQRIVDAGAHILAIKDMAGVLRPAAAAKLVTALRERFELPVHLHTHDTAGGQLATLMAAINAGVDAVDVASAALAGTTSQPSASALVAALAHTERDTGIDLAAISSLEPYWEAVRRLYAPFESGLASPTGRVYQHEIPGGQLSNLRQQAIALGLGERFEEIEDMYTAADRILGHLVKVTPSSKVVGDLALHLVGIKANPADFEENPQNYDIPDSVVGFLGGELGTPPGGWPEPFRTKALQGRTVVERMGTLTDEDSAQLAGDSATRRAALNRLLFAGPTKDFEEVRKTYGDVSVLDTRDYLFGLRRGVEHVMPLGKGVRLIAELETISEPDEKGMRTVVAKLNGQSRPVTVRDRSIESTVKAAEKADETVPGQVPAPFAGAVSVKVAVGDVVEAGDTIATIEAMKMEASITTPVGGTVGRLAVSGVAQVQGGDLLVVIS</sequence>
<dbReference type="Pfam" id="PF02436">
    <property type="entry name" value="PYC_OADA"/>
    <property type="match status" value="1"/>
</dbReference>
<evidence type="ECO:0000256" key="8">
    <source>
        <dbReference type="PIRNR" id="PIRNR001594"/>
    </source>
</evidence>
<dbReference type="InterPro" id="IPR011054">
    <property type="entry name" value="Rudment_hybrid_motif"/>
</dbReference>
<comment type="function">
    <text evidence="8">Catalyzes a 2-step reaction, involving the ATP-dependent carboxylation of the covalently attached biotin in the first step and the transfer of the carboxyl group to pyruvate in the second.</text>
</comment>
<evidence type="ECO:0000259" key="10">
    <source>
        <dbReference type="PROSITE" id="PS50975"/>
    </source>
</evidence>
<evidence type="ECO:0000256" key="2">
    <source>
        <dbReference type="ARBA" id="ARBA00013057"/>
    </source>
</evidence>
<dbReference type="InterPro" id="IPR000891">
    <property type="entry name" value="PYR_CT"/>
</dbReference>
<keyword evidence="3 8" id="KW-0436">Ligase</keyword>
<dbReference type="InterPro" id="IPR005482">
    <property type="entry name" value="Biotin_COase_C"/>
</dbReference>
<protein>
    <recommendedName>
        <fullName evidence="2 8">Pyruvate carboxylase</fullName>
        <ecNumber evidence="2 8">6.4.1.1</ecNumber>
    </recommendedName>
</protein>
<dbReference type="Pfam" id="PF02785">
    <property type="entry name" value="Biotin_carb_C"/>
    <property type="match status" value="1"/>
</dbReference>
<dbReference type="InterPro" id="IPR000089">
    <property type="entry name" value="Biotin_lipoyl"/>
</dbReference>
<dbReference type="Pfam" id="PF00682">
    <property type="entry name" value="HMGL-like"/>
    <property type="match status" value="1"/>
</dbReference>
<dbReference type="RefSeq" id="WP_209683754.1">
    <property type="nucleotide sequence ID" value="NZ_JAGIOI010000001.1"/>
</dbReference>
<evidence type="ECO:0000313" key="14">
    <source>
        <dbReference type="Proteomes" id="UP000711614"/>
    </source>
</evidence>
<dbReference type="Gene3D" id="3.30.470.20">
    <property type="entry name" value="ATP-grasp fold, B domain"/>
    <property type="match status" value="1"/>
</dbReference>
<evidence type="ECO:0000313" key="13">
    <source>
        <dbReference type="EMBL" id="MBP2415001.1"/>
    </source>
</evidence>
<gene>
    <name evidence="13" type="ORF">JOF48_003800</name>
</gene>
<dbReference type="InterPro" id="IPR003379">
    <property type="entry name" value="Carboxylase_cons_dom"/>
</dbReference>
<evidence type="ECO:0000256" key="7">
    <source>
        <dbReference type="ARBA" id="ARBA00023267"/>
    </source>
</evidence>
<accession>A0ABS4Z1R4</accession>
<evidence type="ECO:0000256" key="6">
    <source>
        <dbReference type="ARBA" id="ARBA00022840"/>
    </source>
</evidence>
<dbReference type="GO" id="GO:0004736">
    <property type="term" value="F:pyruvate carboxylase activity"/>
    <property type="evidence" value="ECO:0007669"/>
    <property type="project" value="UniProtKB-EC"/>
</dbReference>
<dbReference type="SUPFAM" id="SSF51569">
    <property type="entry name" value="Aldolase"/>
    <property type="match status" value="1"/>
</dbReference>
<dbReference type="NCBIfam" id="NF006761">
    <property type="entry name" value="PRK09282.1"/>
    <property type="match status" value="1"/>
</dbReference>
<keyword evidence="13" id="KW-0670">Pyruvate</keyword>
<evidence type="ECO:0000259" key="11">
    <source>
        <dbReference type="PROSITE" id="PS50979"/>
    </source>
</evidence>
<dbReference type="PANTHER" id="PTHR43778:SF2">
    <property type="entry name" value="PYRUVATE CARBOXYLASE, MITOCHONDRIAL"/>
    <property type="match status" value="1"/>
</dbReference>
<feature type="domain" description="Biotin carboxylation" evidence="11">
    <location>
        <begin position="1"/>
        <end position="454"/>
    </location>
</feature>
<dbReference type="SUPFAM" id="SSF51230">
    <property type="entry name" value="Single hybrid motif"/>
    <property type="match status" value="1"/>
</dbReference>
<dbReference type="Gene3D" id="3.20.20.70">
    <property type="entry name" value="Aldolase class I"/>
    <property type="match status" value="1"/>
</dbReference>
<dbReference type="SUPFAM" id="SSF52440">
    <property type="entry name" value="PreATP-grasp domain"/>
    <property type="match status" value="1"/>
</dbReference>
<dbReference type="InterPro" id="IPR011761">
    <property type="entry name" value="ATP-grasp"/>
</dbReference>
<evidence type="ECO:0000259" key="12">
    <source>
        <dbReference type="PROSITE" id="PS50991"/>
    </source>
</evidence>
<keyword evidence="4" id="KW-0479">Metal-binding</keyword>
<comment type="catalytic activity">
    <reaction evidence="8">
        <text>hydrogencarbonate + pyruvate + ATP = oxaloacetate + ADP + phosphate + H(+)</text>
        <dbReference type="Rhea" id="RHEA:20844"/>
        <dbReference type="ChEBI" id="CHEBI:15361"/>
        <dbReference type="ChEBI" id="CHEBI:15378"/>
        <dbReference type="ChEBI" id="CHEBI:16452"/>
        <dbReference type="ChEBI" id="CHEBI:17544"/>
        <dbReference type="ChEBI" id="CHEBI:30616"/>
        <dbReference type="ChEBI" id="CHEBI:43474"/>
        <dbReference type="ChEBI" id="CHEBI:456216"/>
        <dbReference type="EC" id="6.4.1.1"/>
    </reaction>
</comment>
<dbReference type="SUPFAM" id="SSF51246">
    <property type="entry name" value="Rudiment single hybrid motif"/>
    <property type="match status" value="1"/>
</dbReference>
<dbReference type="EMBL" id="JAGIOI010000001">
    <property type="protein sequence ID" value="MBP2415001.1"/>
    <property type="molecule type" value="Genomic_DNA"/>
</dbReference>
<keyword evidence="14" id="KW-1185">Reference proteome</keyword>